<reference evidence="2 3" key="1">
    <citation type="submission" date="2019-04" db="EMBL/GenBank/DDBJ databases">
        <title>Herbidospora sp. NEAU-GS14.nov., a novel actinomycete isolated from soil.</title>
        <authorList>
            <person name="Han L."/>
        </authorList>
    </citation>
    <scope>NUCLEOTIDE SEQUENCE [LARGE SCALE GENOMIC DNA]</scope>
    <source>
        <strain evidence="2 3">NEAU-GS14</strain>
    </source>
</reference>
<gene>
    <name evidence="2" type="ORF">FDA94_23235</name>
</gene>
<dbReference type="InterPro" id="IPR050491">
    <property type="entry name" value="AmpC-like"/>
</dbReference>
<dbReference type="Pfam" id="PF00144">
    <property type="entry name" value="Beta-lactamase"/>
    <property type="match status" value="1"/>
</dbReference>
<dbReference type="SUPFAM" id="SSF56601">
    <property type="entry name" value="beta-lactamase/transpeptidase-like"/>
    <property type="match status" value="1"/>
</dbReference>
<dbReference type="EMBL" id="SZQA01000023">
    <property type="protein sequence ID" value="TKK86129.1"/>
    <property type="molecule type" value="Genomic_DNA"/>
</dbReference>
<dbReference type="Gene3D" id="3.40.710.10">
    <property type="entry name" value="DD-peptidase/beta-lactamase superfamily"/>
    <property type="match status" value="1"/>
</dbReference>
<dbReference type="InterPro" id="IPR001466">
    <property type="entry name" value="Beta-lactam-related"/>
</dbReference>
<dbReference type="PANTHER" id="PTHR46825">
    <property type="entry name" value="D-ALANYL-D-ALANINE-CARBOXYPEPTIDASE/ENDOPEPTIDASE AMPH"/>
    <property type="match status" value="1"/>
</dbReference>
<evidence type="ECO:0000259" key="1">
    <source>
        <dbReference type="Pfam" id="PF00144"/>
    </source>
</evidence>
<name>A0A4U3MCL3_9ACTN</name>
<keyword evidence="3" id="KW-1185">Reference proteome</keyword>
<sequence>MIQDILDRAVAEGGLPGIAAELRDGDERWFGTAGAPRERDHEFRIGSTTKTFVATLMLTLVADGLAGLDDPQPGGTTLRQLLSHTSGLADYLRFQDEVNQYECPTPAQLVAIGLAKPPAFPPGEGWHYSQTNYALIGQLIESITGRPLSRALGRITEALPGTYLPVGDDAGFRGPHGRHYSRLHDPSPDAETHDLTELNPSPFWAAGGMISTIPDLGDFFTALLRGDLLPPHLQDEMFTTVPTTDWLETGRYGLGISSLTLSGGETVWGMGGAIFGSWTYAYGSRDGRKILVANTNGDWSDPIAIFTELLEAAFRS</sequence>
<evidence type="ECO:0000313" key="2">
    <source>
        <dbReference type="EMBL" id="TKK86129.1"/>
    </source>
</evidence>
<feature type="domain" description="Beta-lactamase-related" evidence="1">
    <location>
        <begin position="3"/>
        <end position="298"/>
    </location>
</feature>
<comment type="caution">
    <text evidence="2">The sequence shown here is derived from an EMBL/GenBank/DDBJ whole genome shotgun (WGS) entry which is preliminary data.</text>
</comment>
<protein>
    <submittedName>
        <fullName evidence="2">Beta-lactamase family protein</fullName>
    </submittedName>
</protein>
<organism evidence="2 3">
    <name type="scientific">Herbidospora galbida</name>
    <dbReference type="NCBI Taxonomy" id="2575442"/>
    <lineage>
        <taxon>Bacteria</taxon>
        <taxon>Bacillati</taxon>
        <taxon>Actinomycetota</taxon>
        <taxon>Actinomycetes</taxon>
        <taxon>Streptosporangiales</taxon>
        <taxon>Streptosporangiaceae</taxon>
        <taxon>Herbidospora</taxon>
    </lineage>
</organism>
<dbReference type="PANTHER" id="PTHR46825:SF7">
    <property type="entry name" value="D-ALANYL-D-ALANINE CARBOXYPEPTIDASE"/>
    <property type="match status" value="1"/>
</dbReference>
<evidence type="ECO:0000313" key="3">
    <source>
        <dbReference type="Proteomes" id="UP000308705"/>
    </source>
</evidence>
<dbReference type="RefSeq" id="WP_137249190.1">
    <property type="nucleotide sequence ID" value="NZ_SZQA01000023.1"/>
</dbReference>
<dbReference type="AlphaFoldDB" id="A0A4U3MCL3"/>
<dbReference type="OrthoDB" id="3499702at2"/>
<dbReference type="Proteomes" id="UP000308705">
    <property type="component" value="Unassembled WGS sequence"/>
</dbReference>
<proteinExistence type="predicted"/>
<accession>A0A4U3MCL3</accession>
<dbReference type="InterPro" id="IPR012338">
    <property type="entry name" value="Beta-lactam/transpept-like"/>
</dbReference>